<dbReference type="PANTHER" id="PTHR48100">
    <property type="entry name" value="BROAD-SPECIFICITY PHOSPHATASE YOR283W-RELATED"/>
    <property type="match status" value="1"/>
</dbReference>
<dbReference type="InterPro" id="IPR013078">
    <property type="entry name" value="His_Pase_superF_clade-1"/>
</dbReference>
<dbReference type="InterPro" id="IPR029033">
    <property type="entry name" value="His_PPase_superfam"/>
</dbReference>
<dbReference type="PIRSF" id="PIRSF000709">
    <property type="entry name" value="6PFK_2-Ptase"/>
    <property type="match status" value="1"/>
</dbReference>
<protein>
    <submittedName>
        <fullName evidence="3">Histidine phosphatase family protein</fullName>
    </submittedName>
</protein>
<evidence type="ECO:0000256" key="2">
    <source>
        <dbReference type="PIRSR" id="PIRSR613078-2"/>
    </source>
</evidence>
<gene>
    <name evidence="3" type="ORF">FNY66_02930</name>
</gene>
<keyword evidence="4" id="KW-1185">Reference proteome</keyword>
<dbReference type="SMART" id="SM00855">
    <property type="entry name" value="PGAM"/>
    <property type="match status" value="1"/>
</dbReference>
<reference evidence="3" key="1">
    <citation type="submission" date="2019-07" db="EMBL/GenBank/DDBJ databases">
        <authorList>
            <person name="Wongkuna S."/>
            <person name="Scaria J."/>
        </authorList>
    </citation>
    <scope>NUCLEOTIDE SEQUENCE [LARGE SCALE GENOMIC DNA]</scope>
    <source>
        <strain evidence="3">SW178</strain>
    </source>
</reference>
<dbReference type="Proteomes" id="UP000322025">
    <property type="component" value="Unassembled WGS sequence"/>
</dbReference>
<dbReference type="CDD" id="cd07067">
    <property type="entry name" value="HP_PGM_like"/>
    <property type="match status" value="1"/>
</dbReference>
<proteinExistence type="predicted"/>
<dbReference type="Gene3D" id="3.40.50.1240">
    <property type="entry name" value="Phosphoglycerate mutase-like"/>
    <property type="match status" value="1"/>
</dbReference>
<dbReference type="InterPro" id="IPR050275">
    <property type="entry name" value="PGM_Phosphatase"/>
</dbReference>
<feature type="binding site" evidence="2">
    <location>
        <position position="60"/>
    </location>
    <ligand>
        <name>substrate</name>
    </ligand>
</feature>
<dbReference type="GO" id="GO:0016791">
    <property type="term" value="F:phosphatase activity"/>
    <property type="evidence" value="ECO:0007669"/>
    <property type="project" value="TreeGrafter"/>
</dbReference>
<feature type="binding site" evidence="2">
    <location>
        <begin position="8"/>
        <end position="15"/>
    </location>
    <ligand>
        <name>substrate</name>
    </ligand>
</feature>
<sequence length="189" mass="21539">MGCVYFVRHGQTVWNVENKICGATDIELTEMGHQQAIETGEKILAEGIKADEILYSPLVRAAETARHISEITGIPARVEPRLKEQNFGKWEATPRNGKEFQKAKEEFCCRHEGGESMLQLAQRVYNLLDEIREESDNKTYILVAHNGIARVVQSYFYEMTNAEYAAFGVKNCAVVRYDFNNNTEEIDIN</sequence>
<feature type="active site" description="Tele-phosphohistidine intermediate" evidence="1">
    <location>
        <position position="9"/>
    </location>
</feature>
<organism evidence="3 4">
    <name type="scientific">Mediterraneibacter catenae</name>
    <dbReference type="NCBI Taxonomy" id="2594882"/>
    <lineage>
        <taxon>Bacteria</taxon>
        <taxon>Bacillati</taxon>
        <taxon>Bacillota</taxon>
        <taxon>Clostridia</taxon>
        <taxon>Lachnospirales</taxon>
        <taxon>Lachnospiraceae</taxon>
        <taxon>Mediterraneibacter</taxon>
    </lineage>
</organism>
<dbReference type="OrthoDB" id="9781415at2"/>
<dbReference type="Pfam" id="PF00300">
    <property type="entry name" value="His_Phos_1"/>
    <property type="match status" value="1"/>
</dbReference>
<dbReference type="SUPFAM" id="SSF53254">
    <property type="entry name" value="Phosphoglycerate mutase-like"/>
    <property type="match status" value="1"/>
</dbReference>
<dbReference type="RefSeq" id="WP_087151183.1">
    <property type="nucleotide sequence ID" value="NZ_VMSO01000002.1"/>
</dbReference>
<dbReference type="PANTHER" id="PTHR48100:SF1">
    <property type="entry name" value="HISTIDINE PHOSPHATASE FAMILY PROTEIN-RELATED"/>
    <property type="match status" value="1"/>
</dbReference>
<accession>A0A5M9I117</accession>
<feature type="active site" description="Proton donor/acceptor" evidence="1">
    <location>
        <position position="84"/>
    </location>
</feature>
<dbReference type="AlphaFoldDB" id="A0A5M9I117"/>
<comment type="caution">
    <text evidence="3">The sequence shown here is derived from an EMBL/GenBank/DDBJ whole genome shotgun (WGS) entry which is preliminary data.</text>
</comment>
<name>A0A5M9I117_9FIRM</name>
<dbReference type="GO" id="GO:0005737">
    <property type="term" value="C:cytoplasm"/>
    <property type="evidence" value="ECO:0007669"/>
    <property type="project" value="TreeGrafter"/>
</dbReference>
<evidence type="ECO:0000313" key="3">
    <source>
        <dbReference type="EMBL" id="KAA8502603.1"/>
    </source>
</evidence>
<evidence type="ECO:0000313" key="4">
    <source>
        <dbReference type="Proteomes" id="UP000322025"/>
    </source>
</evidence>
<evidence type="ECO:0000256" key="1">
    <source>
        <dbReference type="PIRSR" id="PIRSR613078-1"/>
    </source>
</evidence>
<dbReference type="EMBL" id="VMSO01000002">
    <property type="protein sequence ID" value="KAA8502603.1"/>
    <property type="molecule type" value="Genomic_DNA"/>
</dbReference>